<dbReference type="Pfam" id="PF10061">
    <property type="entry name" value="DUF2299"/>
    <property type="match status" value="1"/>
</dbReference>
<dbReference type="AlphaFoldDB" id="A0A0U3GJ83"/>
<accession>A0A0U3GJ83</accession>
<dbReference type="RefSeq" id="WP_011278461.1">
    <property type="nucleotide sequence ID" value="NZ_BHWZ01000004.1"/>
</dbReference>
<reference evidence="3 4" key="1">
    <citation type="submission" date="2015-12" db="EMBL/GenBank/DDBJ databases">
        <title>A stable core within a dynamic pangenome in Sulfolobus acidocaldarius.</title>
        <authorList>
            <person name="Anderson R."/>
            <person name="Kouris A."/>
            <person name="Seward C."/>
            <person name="Campbell K."/>
            <person name="Whitaker R."/>
        </authorList>
    </citation>
    <scope>NUCLEOTIDE SEQUENCE [LARGE SCALE GENOMIC DNA]</scope>
    <source>
        <strain evidence="1 4">GG12-C01-09</strain>
        <strain evidence="2 3">NG05B_CO5_07</strain>
    </source>
</reference>
<dbReference type="PaxDb" id="1435377-SUSAZ_07805"/>
<dbReference type="GeneID" id="14552140"/>
<dbReference type="InterPro" id="IPR018747">
    <property type="entry name" value="DUF2299"/>
</dbReference>
<dbReference type="EMBL" id="CP013695">
    <property type="protein sequence ID" value="ALU30928.1"/>
    <property type="molecule type" value="Genomic_DNA"/>
</dbReference>
<evidence type="ECO:0000313" key="4">
    <source>
        <dbReference type="Proteomes" id="UP000065473"/>
    </source>
</evidence>
<name>A0A0U3GJ83_9CREN</name>
<gene>
    <name evidence="1" type="ORF">ATY89_09875</name>
    <name evidence="2" type="ORF">ATZ20_01430</name>
</gene>
<dbReference type="EMBL" id="CP013694">
    <property type="protein sequence ID" value="ALU30213.1"/>
    <property type="molecule type" value="Genomic_DNA"/>
</dbReference>
<sequence length="159" mass="17821">MNDKEIEDVMKELGLNVSRPPQAQEKFHIVTTPPQGFPVVDIIRLTDKSRFYLITMGVAIHPVHKKAIGGLKLEERKEFLNNLAEDLLKMGVDFAFLPPGTDVPDAIQIIRIIFADGMTPNELLSAYYVVRNAGMLVINRINNKFGVADEGKQGITRYV</sequence>
<evidence type="ECO:0000313" key="2">
    <source>
        <dbReference type="EMBL" id="ALU30928.1"/>
    </source>
</evidence>
<organism evidence="1 4">
    <name type="scientific">Sulfolobus acidocaldarius</name>
    <dbReference type="NCBI Taxonomy" id="2285"/>
    <lineage>
        <taxon>Archaea</taxon>
        <taxon>Thermoproteota</taxon>
        <taxon>Thermoprotei</taxon>
        <taxon>Sulfolobales</taxon>
        <taxon>Sulfolobaceae</taxon>
        <taxon>Sulfolobus</taxon>
    </lineage>
</organism>
<proteinExistence type="predicted"/>
<dbReference type="CDD" id="cd17510">
    <property type="entry name" value="T3SC_YbjN-like_2"/>
    <property type="match status" value="1"/>
</dbReference>
<dbReference type="OrthoDB" id="33206at2157"/>
<dbReference type="Proteomes" id="UP000060043">
    <property type="component" value="Chromosome"/>
</dbReference>
<dbReference type="Proteomes" id="UP000065473">
    <property type="component" value="Chromosome"/>
</dbReference>
<protein>
    <submittedName>
        <fullName evidence="1">Uncharacterized protein</fullName>
    </submittedName>
</protein>
<dbReference type="Gene3D" id="3.30.1460.10">
    <property type="match status" value="1"/>
</dbReference>
<evidence type="ECO:0000313" key="1">
    <source>
        <dbReference type="EMBL" id="ALU30213.1"/>
    </source>
</evidence>
<dbReference type="OMA" id="KRTEFIW"/>
<evidence type="ECO:0000313" key="3">
    <source>
        <dbReference type="Proteomes" id="UP000060043"/>
    </source>
</evidence>
<dbReference type="STRING" id="1435377.SUSAZ_07805"/>